<comment type="caution">
    <text evidence="1">The sequence shown here is derived from an EMBL/GenBank/DDBJ whole genome shotgun (WGS) entry which is preliminary data.</text>
</comment>
<accession>A0A0L6TVW9</accession>
<sequence length="46" mass="5056">MYKTGEKPGKGIYQCTKCPQQVVLNDDSDTLPPCPKCGHTEFIKVG</sequence>
<reference evidence="2" key="1">
    <citation type="submission" date="2015-07" db="EMBL/GenBank/DDBJ databases">
        <title>Draft genome sequence of Acetobacterium bakii DSM 8293, a potential psychrophilic chemical producer through syngas fermentation.</title>
        <authorList>
            <person name="Song Y."/>
            <person name="Hwang S."/>
            <person name="Cho B.-K."/>
        </authorList>
    </citation>
    <scope>NUCLEOTIDE SEQUENCE [LARGE SCALE GENOMIC DNA]</scope>
    <source>
        <strain evidence="2">DSM 8239</strain>
    </source>
</reference>
<dbReference type="InterPro" id="IPR009912">
    <property type="entry name" value="DUF1451"/>
</dbReference>
<dbReference type="Pfam" id="PF07295">
    <property type="entry name" value="DUF1451"/>
    <property type="match status" value="1"/>
</dbReference>
<proteinExistence type="predicted"/>
<name>A0A0L6TVW9_9FIRM</name>
<dbReference type="Proteomes" id="UP000036873">
    <property type="component" value="Unassembled WGS sequence"/>
</dbReference>
<organism evidence="1 2">
    <name type="scientific">Acetobacterium bakii</name>
    <dbReference type="NCBI Taxonomy" id="52689"/>
    <lineage>
        <taxon>Bacteria</taxon>
        <taxon>Bacillati</taxon>
        <taxon>Bacillota</taxon>
        <taxon>Clostridia</taxon>
        <taxon>Eubacteriales</taxon>
        <taxon>Eubacteriaceae</taxon>
        <taxon>Acetobacterium</taxon>
    </lineage>
</organism>
<evidence type="ECO:0000313" key="2">
    <source>
        <dbReference type="Proteomes" id="UP000036873"/>
    </source>
</evidence>
<dbReference type="OrthoDB" id="3174978at2"/>
<protein>
    <submittedName>
        <fullName evidence="1">Rubredoxin-like protein</fullName>
    </submittedName>
</protein>
<dbReference type="RefSeq" id="WP_050741763.1">
    <property type="nucleotide sequence ID" value="NZ_LGYO01000063.1"/>
</dbReference>
<gene>
    <name evidence="1" type="ORF">AKG39_17870</name>
</gene>
<evidence type="ECO:0000313" key="1">
    <source>
        <dbReference type="EMBL" id="KNZ40393.1"/>
    </source>
</evidence>
<dbReference type="AlphaFoldDB" id="A0A0L6TVW9"/>
<dbReference type="EMBL" id="LGYO01000063">
    <property type="protein sequence ID" value="KNZ40393.1"/>
    <property type="molecule type" value="Genomic_DNA"/>
</dbReference>
<keyword evidence="2" id="KW-1185">Reference proteome</keyword>